<name>A0A1U7Q0G6_9FLAO</name>
<reference evidence="2" key="1">
    <citation type="submission" date="2016-10" db="EMBL/GenBank/DDBJ databases">
        <authorList>
            <person name="Varghese N."/>
            <person name="Submissions S."/>
        </authorList>
    </citation>
    <scope>NUCLEOTIDE SEQUENCE [LARGE SCALE GENOMIC DNA]</scope>
    <source>
        <strain evidence="2">DSM 19482</strain>
    </source>
</reference>
<proteinExistence type="predicted"/>
<dbReference type="AlphaFoldDB" id="A0A1U7Q0G6"/>
<dbReference type="EMBL" id="FTPU01000029">
    <property type="protein sequence ID" value="SIT97718.1"/>
    <property type="molecule type" value="Genomic_DNA"/>
</dbReference>
<evidence type="ECO:0000313" key="2">
    <source>
        <dbReference type="Proteomes" id="UP000187261"/>
    </source>
</evidence>
<keyword evidence="2" id="KW-1185">Reference proteome</keyword>
<protein>
    <submittedName>
        <fullName evidence="1">Uncharacterized protein</fullName>
    </submittedName>
</protein>
<dbReference type="STRING" id="1121284.SAMN05660493_02444"/>
<accession>A0A1U7Q0G6</accession>
<evidence type="ECO:0000313" key="1">
    <source>
        <dbReference type="EMBL" id="SIT97718.1"/>
    </source>
</evidence>
<dbReference type="Proteomes" id="UP000187261">
    <property type="component" value="Unassembled WGS sequence"/>
</dbReference>
<gene>
    <name evidence="1" type="ORF">SAMN05660493_02444</name>
</gene>
<sequence>MLNGEPCPVSGLWETVGNPHTTRLICKGELMPDYMGKAVQWQLIKRDDKNINDKAAVAPPEASDGSPHKQER</sequence>
<organism evidence="1 2">
    <name type="scientific">Epilithonimonas bovis DSM 19482</name>
    <dbReference type="NCBI Taxonomy" id="1121284"/>
    <lineage>
        <taxon>Bacteria</taxon>
        <taxon>Pseudomonadati</taxon>
        <taxon>Bacteroidota</taxon>
        <taxon>Flavobacteriia</taxon>
        <taxon>Flavobacteriales</taxon>
        <taxon>Weeksellaceae</taxon>
        <taxon>Chryseobacterium group</taxon>
        <taxon>Epilithonimonas</taxon>
    </lineage>
</organism>